<name>A0AAD9WQG8_9ROSI</name>
<sequence>MNFNIGGPSNFSSSSSSSDEEEKQLLANLEAVDAEQEVILAQHADATDEYIKIEELTTIKSLKRFCRAVVGEFTGRSGSPTIILEAVADYDLWILYACFGLPDKRDVDASIEDHMKTPTPKVEMMFDENTIFQQFLTRHREIRDQTLTLHSENRSFVG</sequence>
<dbReference type="Pfam" id="PF04827">
    <property type="entry name" value="Plant_tran"/>
    <property type="match status" value="1"/>
</dbReference>
<keyword evidence="2" id="KW-1185">Reference proteome</keyword>
<reference evidence="1" key="1">
    <citation type="journal article" date="2023" name="Plant J.">
        <title>Genome sequences and population genomics provide insights into the demographic history, inbreeding, and mutation load of two 'living fossil' tree species of Dipteronia.</title>
        <authorList>
            <person name="Feng Y."/>
            <person name="Comes H.P."/>
            <person name="Chen J."/>
            <person name="Zhu S."/>
            <person name="Lu R."/>
            <person name="Zhang X."/>
            <person name="Li P."/>
            <person name="Qiu J."/>
            <person name="Olsen K.M."/>
            <person name="Qiu Y."/>
        </authorList>
    </citation>
    <scope>NUCLEOTIDE SEQUENCE</scope>
    <source>
        <strain evidence="1">KIB01</strain>
    </source>
</reference>
<dbReference type="EMBL" id="JANJYI010000008">
    <property type="protein sequence ID" value="KAK2638565.1"/>
    <property type="molecule type" value="Genomic_DNA"/>
</dbReference>
<evidence type="ECO:0000313" key="1">
    <source>
        <dbReference type="EMBL" id="KAK2638565.1"/>
    </source>
</evidence>
<proteinExistence type="predicted"/>
<dbReference type="AlphaFoldDB" id="A0AAD9WQG8"/>
<comment type="caution">
    <text evidence="1">The sequence shown here is derived from an EMBL/GenBank/DDBJ whole genome shotgun (WGS) entry which is preliminary data.</text>
</comment>
<accession>A0AAD9WQG8</accession>
<dbReference type="Proteomes" id="UP001280121">
    <property type="component" value="Unassembled WGS sequence"/>
</dbReference>
<protein>
    <submittedName>
        <fullName evidence="1">Uncharacterized protein</fullName>
    </submittedName>
</protein>
<evidence type="ECO:0000313" key="2">
    <source>
        <dbReference type="Proteomes" id="UP001280121"/>
    </source>
</evidence>
<organism evidence="1 2">
    <name type="scientific">Dipteronia dyeriana</name>
    <dbReference type="NCBI Taxonomy" id="168575"/>
    <lineage>
        <taxon>Eukaryota</taxon>
        <taxon>Viridiplantae</taxon>
        <taxon>Streptophyta</taxon>
        <taxon>Embryophyta</taxon>
        <taxon>Tracheophyta</taxon>
        <taxon>Spermatophyta</taxon>
        <taxon>Magnoliopsida</taxon>
        <taxon>eudicotyledons</taxon>
        <taxon>Gunneridae</taxon>
        <taxon>Pentapetalae</taxon>
        <taxon>rosids</taxon>
        <taxon>malvids</taxon>
        <taxon>Sapindales</taxon>
        <taxon>Sapindaceae</taxon>
        <taxon>Hippocastanoideae</taxon>
        <taxon>Acereae</taxon>
        <taxon>Dipteronia</taxon>
    </lineage>
</organism>
<dbReference type="InterPro" id="IPR006912">
    <property type="entry name" value="Harbinger_derived_prot"/>
</dbReference>
<gene>
    <name evidence="1" type="ORF">Ddye_026360</name>
</gene>